<sequence>MIGTIHDRFVDNDDAAILTALSNIFNPTVRKDDKVSDVEVAAEYLCSLGFESCREDLSLFLGYLHSLVDSGNRTIRGSRDAANIAMKKQKRSVGFY</sequence>
<evidence type="ECO:0000313" key="2">
    <source>
        <dbReference type="Proteomes" id="UP000828390"/>
    </source>
</evidence>
<accession>A0A9D4C0M1</accession>
<name>A0A9D4C0M1_DREPO</name>
<proteinExistence type="predicted"/>
<evidence type="ECO:0000313" key="1">
    <source>
        <dbReference type="EMBL" id="KAH3714991.1"/>
    </source>
</evidence>
<dbReference type="Proteomes" id="UP000828390">
    <property type="component" value="Unassembled WGS sequence"/>
</dbReference>
<dbReference type="AlphaFoldDB" id="A0A9D4C0M1"/>
<gene>
    <name evidence="1" type="ORF">DPMN_057694</name>
</gene>
<reference evidence="1" key="2">
    <citation type="submission" date="2020-11" db="EMBL/GenBank/DDBJ databases">
        <authorList>
            <person name="McCartney M.A."/>
            <person name="Auch B."/>
            <person name="Kono T."/>
            <person name="Mallez S."/>
            <person name="Becker A."/>
            <person name="Gohl D.M."/>
            <person name="Silverstein K.A.T."/>
            <person name="Koren S."/>
            <person name="Bechman K.B."/>
            <person name="Herman A."/>
            <person name="Abrahante J.E."/>
            <person name="Garbe J."/>
        </authorList>
    </citation>
    <scope>NUCLEOTIDE SEQUENCE</scope>
    <source>
        <strain evidence="1">Duluth1</strain>
        <tissue evidence="1">Whole animal</tissue>
    </source>
</reference>
<protein>
    <submittedName>
        <fullName evidence="1">Uncharacterized protein</fullName>
    </submittedName>
</protein>
<dbReference type="EMBL" id="JAIWYP010000013">
    <property type="protein sequence ID" value="KAH3714991.1"/>
    <property type="molecule type" value="Genomic_DNA"/>
</dbReference>
<keyword evidence="2" id="KW-1185">Reference proteome</keyword>
<reference evidence="1" key="1">
    <citation type="journal article" date="2019" name="bioRxiv">
        <title>The Genome of the Zebra Mussel, Dreissena polymorpha: A Resource for Invasive Species Research.</title>
        <authorList>
            <person name="McCartney M.A."/>
            <person name="Auch B."/>
            <person name="Kono T."/>
            <person name="Mallez S."/>
            <person name="Zhang Y."/>
            <person name="Obille A."/>
            <person name="Becker A."/>
            <person name="Abrahante J.E."/>
            <person name="Garbe J."/>
            <person name="Badalamenti J.P."/>
            <person name="Herman A."/>
            <person name="Mangelson H."/>
            <person name="Liachko I."/>
            <person name="Sullivan S."/>
            <person name="Sone E.D."/>
            <person name="Koren S."/>
            <person name="Silverstein K.A.T."/>
            <person name="Beckman K.B."/>
            <person name="Gohl D.M."/>
        </authorList>
    </citation>
    <scope>NUCLEOTIDE SEQUENCE</scope>
    <source>
        <strain evidence="1">Duluth1</strain>
        <tissue evidence="1">Whole animal</tissue>
    </source>
</reference>
<organism evidence="1 2">
    <name type="scientific">Dreissena polymorpha</name>
    <name type="common">Zebra mussel</name>
    <name type="synonym">Mytilus polymorpha</name>
    <dbReference type="NCBI Taxonomy" id="45954"/>
    <lineage>
        <taxon>Eukaryota</taxon>
        <taxon>Metazoa</taxon>
        <taxon>Spiralia</taxon>
        <taxon>Lophotrochozoa</taxon>
        <taxon>Mollusca</taxon>
        <taxon>Bivalvia</taxon>
        <taxon>Autobranchia</taxon>
        <taxon>Heteroconchia</taxon>
        <taxon>Euheterodonta</taxon>
        <taxon>Imparidentia</taxon>
        <taxon>Neoheterodontei</taxon>
        <taxon>Myida</taxon>
        <taxon>Dreissenoidea</taxon>
        <taxon>Dreissenidae</taxon>
        <taxon>Dreissena</taxon>
    </lineage>
</organism>
<comment type="caution">
    <text evidence="1">The sequence shown here is derived from an EMBL/GenBank/DDBJ whole genome shotgun (WGS) entry which is preliminary data.</text>
</comment>